<keyword evidence="1" id="KW-0812">Transmembrane</keyword>
<keyword evidence="3" id="KW-1185">Reference proteome</keyword>
<gene>
    <name evidence="2" type="ORF">VJ786_12710</name>
</gene>
<feature type="transmembrane region" description="Helical" evidence="1">
    <location>
        <begin position="68"/>
        <end position="88"/>
    </location>
</feature>
<feature type="transmembrane region" description="Helical" evidence="1">
    <location>
        <begin position="42"/>
        <end position="61"/>
    </location>
</feature>
<reference evidence="2 3" key="1">
    <citation type="submission" date="2024-01" db="EMBL/GenBank/DDBJ databases">
        <title>Sphingobacterium tenebrionis sp. nov., a novel endophyte isolated from tenebrio molitor intestines.</title>
        <authorList>
            <person name="Zhang C."/>
        </authorList>
    </citation>
    <scope>NUCLEOTIDE SEQUENCE [LARGE SCALE GENOMIC DNA]</scope>
    <source>
        <strain evidence="2 3">PU5-4</strain>
    </source>
</reference>
<keyword evidence="1" id="KW-0472">Membrane</keyword>
<organism evidence="2 3">
    <name type="scientific">Sphingobacterium tenebrionis</name>
    <dbReference type="NCBI Taxonomy" id="3111775"/>
    <lineage>
        <taxon>Bacteria</taxon>
        <taxon>Pseudomonadati</taxon>
        <taxon>Bacteroidota</taxon>
        <taxon>Sphingobacteriia</taxon>
        <taxon>Sphingobacteriales</taxon>
        <taxon>Sphingobacteriaceae</taxon>
        <taxon>Sphingobacterium</taxon>
    </lineage>
</organism>
<evidence type="ECO:0000256" key="1">
    <source>
        <dbReference type="SAM" id="Phobius"/>
    </source>
</evidence>
<dbReference type="EMBL" id="JAYLLN010000033">
    <property type="protein sequence ID" value="MEI5985761.1"/>
    <property type="molecule type" value="Genomic_DNA"/>
</dbReference>
<feature type="transmembrane region" description="Helical" evidence="1">
    <location>
        <begin position="108"/>
        <end position="126"/>
    </location>
</feature>
<protein>
    <recommendedName>
        <fullName evidence="4">DUF4383 domain-containing protein</fullName>
    </recommendedName>
</protein>
<dbReference type="RefSeq" id="WP_336557810.1">
    <property type="nucleotide sequence ID" value="NZ_JAYLLN010000033.1"/>
</dbReference>
<comment type="caution">
    <text evidence="2">The sequence shown here is derived from an EMBL/GenBank/DDBJ whole genome shotgun (WGS) entry which is preliminary data.</text>
</comment>
<keyword evidence="1" id="KW-1133">Transmembrane helix</keyword>
<feature type="transmembrane region" description="Helical" evidence="1">
    <location>
        <begin position="7"/>
        <end position="30"/>
    </location>
</feature>
<evidence type="ECO:0000313" key="2">
    <source>
        <dbReference type="EMBL" id="MEI5985761.1"/>
    </source>
</evidence>
<dbReference type="Proteomes" id="UP001363035">
    <property type="component" value="Unassembled WGS sequence"/>
</dbReference>
<name>A0ABU8I8F9_9SPHI</name>
<evidence type="ECO:0000313" key="3">
    <source>
        <dbReference type="Proteomes" id="UP001363035"/>
    </source>
</evidence>
<accession>A0ABU8I8F9</accession>
<proteinExistence type="predicted"/>
<evidence type="ECO:0008006" key="4">
    <source>
        <dbReference type="Google" id="ProtNLM"/>
    </source>
</evidence>
<sequence length="146" mass="16286">MNRLNKPMAIIGFIVVFLSAIFCPFLKAPLQANWNLFQVDMGLYMITNGLLGLAVLLFFIRKLRAFRIVGLVLVGWLVLAMGLVYFQIHNYFGWKFIDNILVKTLHMKWGWAVIIVGALIIVFSVGKGSVGKGSVGKGNPIAEQED</sequence>